<keyword evidence="3" id="KW-1185">Reference proteome</keyword>
<evidence type="ECO:0000256" key="1">
    <source>
        <dbReference type="SAM" id="MobiDB-lite"/>
    </source>
</evidence>
<evidence type="ECO:0000313" key="3">
    <source>
        <dbReference type="Proteomes" id="UP000807469"/>
    </source>
</evidence>
<gene>
    <name evidence="2" type="ORF">BDN70DRAFT_938950</name>
</gene>
<dbReference type="AlphaFoldDB" id="A0A9P5YMT0"/>
<feature type="region of interest" description="Disordered" evidence="1">
    <location>
        <begin position="44"/>
        <end position="84"/>
    </location>
</feature>
<dbReference type="OrthoDB" id="3199698at2759"/>
<dbReference type="EMBL" id="MU155687">
    <property type="protein sequence ID" value="KAF9471434.1"/>
    <property type="molecule type" value="Genomic_DNA"/>
</dbReference>
<organism evidence="2 3">
    <name type="scientific">Pholiota conissans</name>
    <dbReference type="NCBI Taxonomy" id="109636"/>
    <lineage>
        <taxon>Eukaryota</taxon>
        <taxon>Fungi</taxon>
        <taxon>Dikarya</taxon>
        <taxon>Basidiomycota</taxon>
        <taxon>Agaricomycotina</taxon>
        <taxon>Agaricomycetes</taxon>
        <taxon>Agaricomycetidae</taxon>
        <taxon>Agaricales</taxon>
        <taxon>Agaricineae</taxon>
        <taxon>Strophariaceae</taxon>
        <taxon>Pholiota</taxon>
    </lineage>
</organism>
<comment type="caution">
    <text evidence="2">The sequence shown here is derived from an EMBL/GenBank/DDBJ whole genome shotgun (WGS) entry which is preliminary data.</text>
</comment>
<protein>
    <submittedName>
        <fullName evidence="2">Uncharacterized protein</fullName>
    </submittedName>
</protein>
<evidence type="ECO:0000313" key="2">
    <source>
        <dbReference type="EMBL" id="KAF9471434.1"/>
    </source>
</evidence>
<name>A0A9P5YMT0_9AGAR</name>
<sequence>MARRVVLEIIEDIDHRISVVPPYSGLRRFPDGSAYTIVNKSEDINIKDSSEQEPGIEDGYISDDEMEDDGPAAGSPPVDALSDV</sequence>
<dbReference type="Proteomes" id="UP000807469">
    <property type="component" value="Unassembled WGS sequence"/>
</dbReference>
<feature type="compositionally biased region" description="Acidic residues" evidence="1">
    <location>
        <begin position="54"/>
        <end position="70"/>
    </location>
</feature>
<accession>A0A9P5YMT0</accession>
<reference evidence="2" key="1">
    <citation type="submission" date="2020-11" db="EMBL/GenBank/DDBJ databases">
        <authorList>
            <consortium name="DOE Joint Genome Institute"/>
            <person name="Ahrendt S."/>
            <person name="Riley R."/>
            <person name="Andreopoulos W."/>
            <person name="Labutti K."/>
            <person name="Pangilinan J."/>
            <person name="Ruiz-Duenas F.J."/>
            <person name="Barrasa J.M."/>
            <person name="Sanchez-Garcia M."/>
            <person name="Camarero S."/>
            <person name="Miyauchi S."/>
            <person name="Serrano A."/>
            <person name="Linde D."/>
            <person name="Babiker R."/>
            <person name="Drula E."/>
            <person name="Ayuso-Fernandez I."/>
            <person name="Pacheco R."/>
            <person name="Padilla G."/>
            <person name="Ferreira P."/>
            <person name="Barriuso J."/>
            <person name="Kellner H."/>
            <person name="Castanera R."/>
            <person name="Alfaro M."/>
            <person name="Ramirez L."/>
            <person name="Pisabarro A.G."/>
            <person name="Kuo A."/>
            <person name="Tritt A."/>
            <person name="Lipzen A."/>
            <person name="He G."/>
            <person name="Yan M."/>
            <person name="Ng V."/>
            <person name="Cullen D."/>
            <person name="Martin F."/>
            <person name="Rosso M.-N."/>
            <person name="Henrissat B."/>
            <person name="Hibbett D."/>
            <person name="Martinez A.T."/>
            <person name="Grigoriev I.V."/>
        </authorList>
    </citation>
    <scope>NUCLEOTIDE SEQUENCE</scope>
    <source>
        <strain evidence="2">CIRM-BRFM 674</strain>
    </source>
</reference>
<proteinExistence type="predicted"/>